<dbReference type="AlphaFoldDB" id="A0A1W1HJ91"/>
<dbReference type="EMBL" id="FWEV01000321">
    <property type="protein sequence ID" value="SLM32587.1"/>
    <property type="molecule type" value="Genomic_DNA"/>
</dbReference>
<dbReference type="Gene3D" id="3.40.190.10">
    <property type="entry name" value="Periplasmic binding protein-like II"/>
    <property type="match status" value="2"/>
</dbReference>
<dbReference type="Proteomes" id="UP000191931">
    <property type="component" value="Unassembled WGS sequence"/>
</dbReference>
<reference evidence="2 3" key="1">
    <citation type="submission" date="2017-03" db="EMBL/GenBank/DDBJ databases">
        <authorList>
            <person name="Afonso C.L."/>
            <person name="Miller P.J."/>
            <person name="Scott M.A."/>
            <person name="Spackman E."/>
            <person name="Goraichik I."/>
            <person name="Dimitrov K.M."/>
            <person name="Suarez D.L."/>
            <person name="Swayne D.E."/>
        </authorList>
    </citation>
    <scope>NUCLEOTIDE SEQUENCE [LARGE SCALE GENOMIC DNA]</scope>
    <source>
        <strain evidence="2">PRJEB14757</strain>
    </source>
</reference>
<dbReference type="SUPFAM" id="SSF53850">
    <property type="entry name" value="Periplasmic binding protein-like II"/>
    <property type="match status" value="1"/>
</dbReference>
<dbReference type="STRING" id="1246637.MTBBW1_760051"/>
<organism evidence="2 3">
    <name type="scientific">Desulfamplus magnetovallimortis</name>
    <dbReference type="NCBI Taxonomy" id="1246637"/>
    <lineage>
        <taxon>Bacteria</taxon>
        <taxon>Pseudomonadati</taxon>
        <taxon>Thermodesulfobacteriota</taxon>
        <taxon>Desulfobacteria</taxon>
        <taxon>Desulfobacterales</taxon>
        <taxon>Desulfobacteraceae</taxon>
        <taxon>Desulfamplus</taxon>
    </lineage>
</organism>
<evidence type="ECO:0000313" key="3">
    <source>
        <dbReference type="Proteomes" id="UP000191931"/>
    </source>
</evidence>
<accession>A0A1W1HJ91</accession>
<evidence type="ECO:0000313" key="2">
    <source>
        <dbReference type="EMBL" id="SLM32587.1"/>
    </source>
</evidence>
<dbReference type="PANTHER" id="PTHR38834">
    <property type="entry name" value="PERIPLASMIC SUBSTRATE BINDING PROTEIN FAMILY 3"/>
    <property type="match status" value="1"/>
</dbReference>
<keyword evidence="3" id="KW-1185">Reference proteome</keyword>
<protein>
    <submittedName>
        <fullName evidence="2">Putative Family 3 extracellular solute-binding protein</fullName>
    </submittedName>
</protein>
<feature type="domain" description="Solute-binding protein family 3/N-terminal" evidence="1">
    <location>
        <begin position="42"/>
        <end position="257"/>
    </location>
</feature>
<name>A0A1W1HJ91_9BACT</name>
<proteinExistence type="predicted"/>
<dbReference type="Pfam" id="PF00497">
    <property type="entry name" value="SBP_bac_3"/>
    <property type="match status" value="1"/>
</dbReference>
<dbReference type="InterPro" id="IPR001638">
    <property type="entry name" value="Solute-binding_3/MltF_N"/>
</dbReference>
<dbReference type="PANTHER" id="PTHR38834:SF3">
    <property type="entry name" value="SOLUTE-BINDING PROTEIN FAMILY 3_N-TERMINAL DOMAIN-CONTAINING PROTEIN"/>
    <property type="match status" value="1"/>
</dbReference>
<gene>
    <name evidence="2" type="ORF">MTBBW1_760051</name>
</gene>
<evidence type="ECO:0000259" key="1">
    <source>
        <dbReference type="SMART" id="SM00062"/>
    </source>
</evidence>
<dbReference type="SMART" id="SM00062">
    <property type="entry name" value="PBPb"/>
    <property type="match status" value="1"/>
</dbReference>
<sequence length="258" mass="29459">MHYMMNKMSIIKKEIKRLYNSKLFVISIFCIFASIQNINADTINILTGELPPYSYSENGEQYGLGSAIVKEICNRTGAACHIETLPWSRSVVLSQKQENSIIYPLGRTKEREEKYLWIGPILKDRLVFAVRKSDERTFNSLDDLKDLKIGVILNAPPQKRLQNMKFSQIDTVIDESINGKKLLKGRIDAWYAAELIMMDAIKKGGLNQDEFKIGFVDMDLVFYIGTSKNMTDIAIKWQEVLEGIKSDGTYDKIIGNNK</sequence>
<dbReference type="RefSeq" id="WP_186441186.1">
    <property type="nucleotide sequence ID" value="NZ_LT828543.1"/>
</dbReference>